<dbReference type="RefSeq" id="WP_379233189.1">
    <property type="nucleotide sequence ID" value="NZ_JBHSTE010000002.1"/>
</dbReference>
<comment type="subcellular location">
    <subcellularLocation>
        <location evidence="1">Membrane</location>
        <topology evidence="1">Multi-pass membrane protein</topology>
    </subcellularLocation>
</comment>
<comment type="similarity">
    <text evidence="2">Belongs to the autoinducer-2 exporter (AI-2E) (TC 2.A.86) family.</text>
</comment>
<dbReference type="PANTHER" id="PTHR21716">
    <property type="entry name" value="TRANSMEMBRANE PROTEIN"/>
    <property type="match status" value="1"/>
</dbReference>
<name>A0ABW1V2D2_9BACL</name>
<dbReference type="InterPro" id="IPR002549">
    <property type="entry name" value="AI-2E-like"/>
</dbReference>
<dbReference type="Proteomes" id="UP001596233">
    <property type="component" value="Unassembled WGS sequence"/>
</dbReference>
<dbReference type="PANTHER" id="PTHR21716:SF68">
    <property type="entry name" value="TRANSPORT PROTEIN YTVI-RELATED"/>
    <property type="match status" value="1"/>
</dbReference>
<evidence type="ECO:0000256" key="5">
    <source>
        <dbReference type="ARBA" id="ARBA00023136"/>
    </source>
</evidence>
<feature type="transmembrane region" description="Helical" evidence="6">
    <location>
        <begin position="210"/>
        <end position="230"/>
    </location>
</feature>
<protein>
    <submittedName>
        <fullName evidence="7">Sporulation integral membrane protein YtvI</fullName>
    </submittedName>
</protein>
<keyword evidence="3 6" id="KW-0812">Transmembrane</keyword>
<feature type="transmembrane region" description="Helical" evidence="6">
    <location>
        <begin position="12"/>
        <end position="40"/>
    </location>
</feature>
<dbReference type="EMBL" id="JBHSTE010000002">
    <property type="protein sequence ID" value="MFC6332629.1"/>
    <property type="molecule type" value="Genomic_DNA"/>
</dbReference>
<evidence type="ECO:0000256" key="6">
    <source>
        <dbReference type="SAM" id="Phobius"/>
    </source>
</evidence>
<evidence type="ECO:0000256" key="1">
    <source>
        <dbReference type="ARBA" id="ARBA00004141"/>
    </source>
</evidence>
<comment type="caution">
    <text evidence="7">The sequence shown here is derived from an EMBL/GenBank/DDBJ whole genome shotgun (WGS) entry which is preliminary data.</text>
</comment>
<feature type="transmembrane region" description="Helical" evidence="6">
    <location>
        <begin position="261"/>
        <end position="283"/>
    </location>
</feature>
<dbReference type="InterPro" id="IPR014227">
    <property type="entry name" value="YtvI-like"/>
</dbReference>
<dbReference type="Pfam" id="PF01594">
    <property type="entry name" value="AI-2E_transport"/>
    <property type="match status" value="1"/>
</dbReference>
<keyword evidence="5 6" id="KW-0472">Membrane</keyword>
<keyword evidence="8" id="KW-1185">Reference proteome</keyword>
<sequence>MGSDPLSVRAMLSIAVALGFLYLSFTAGAPFLLAIVVAIFLEPINGFFMKKLRFNRLVSAVITCTLFTVGLLGLMFLIGLKVLNEVIAFVERLPRYFSNLSLIANDWLTQLRKTYENLPPETVESIEQYVMTLLDWLTKQAMGLSGKLGGILSSVPSMFIFFIVFIVAVYMFSFSLNTLKESVLSFFHEESRDKVSTVIESLRRSIFGFLRSQLILSALTYIISLVGLLVLDIRYPLAIALLIIIVDIMPILGTGSVLVPWAIYCLFVGDVFTAVGLLLLFLVITVFRRIVEPKVLGDSVGISALSVLISLYVGLELVGLIGVFLGPLVVIIYKACRQAGIIPTSIKL</sequence>
<accession>A0ABW1V2D2</accession>
<organism evidence="7 8">
    <name type="scientific">Paenibacillus septentrionalis</name>
    <dbReference type="NCBI Taxonomy" id="429342"/>
    <lineage>
        <taxon>Bacteria</taxon>
        <taxon>Bacillati</taxon>
        <taxon>Bacillota</taxon>
        <taxon>Bacilli</taxon>
        <taxon>Bacillales</taxon>
        <taxon>Paenibacillaceae</taxon>
        <taxon>Paenibacillus</taxon>
    </lineage>
</organism>
<feature type="transmembrane region" description="Helical" evidence="6">
    <location>
        <begin position="60"/>
        <end position="83"/>
    </location>
</feature>
<evidence type="ECO:0000256" key="4">
    <source>
        <dbReference type="ARBA" id="ARBA00022989"/>
    </source>
</evidence>
<keyword evidence="4 6" id="KW-1133">Transmembrane helix</keyword>
<reference evidence="8" key="1">
    <citation type="journal article" date="2019" name="Int. J. Syst. Evol. Microbiol.">
        <title>The Global Catalogue of Microorganisms (GCM) 10K type strain sequencing project: providing services to taxonomists for standard genome sequencing and annotation.</title>
        <authorList>
            <consortium name="The Broad Institute Genomics Platform"/>
            <consortium name="The Broad Institute Genome Sequencing Center for Infectious Disease"/>
            <person name="Wu L."/>
            <person name="Ma J."/>
        </authorList>
    </citation>
    <scope>NUCLEOTIDE SEQUENCE [LARGE SCALE GENOMIC DNA]</scope>
    <source>
        <strain evidence="8">PCU 280</strain>
    </source>
</reference>
<dbReference type="NCBIfam" id="TIGR02872">
    <property type="entry name" value="spore_ytvI"/>
    <property type="match status" value="1"/>
</dbReference>
<evidence type="ECO:0000313" key="8">
    <source>
        <dbReference type="Proteomes" id="UP001596233"/>
    </source>
</evidence>
<feature type="transmembrane region" description="Helical" evidence="6">
    <location>
        <begin position="148"/>
        <end position="172"/>
    </location>
</feature>
<gene>
    <name evidence="7" type="primary">ytvI</name>
    <name evidence="7" type="ORF">ACFP56_08325</name>
</gene>
<feature type="transmembrane region" description="Helical" evidence="6">
    <location>
        <begin position="237"/>
        <end position="255"/>
    </location>
</feature>
<evidence type="ECO:0000313" key="7">
    <source>
        <dbReference type="EMBL" id="MFC6332629.1"/>
    </source>
</evidence>
<evidence type="ECO:0000256" key="2">
    <source>
        <dbReference type="ARBA" id="ARBA00009773"/>
    </source>
</evidence>
<feature type="transmembrane region" description="Helical" evidence="6">
    <location>
        <begin position="319"/>
        <end position="336"/>
    </location>
</feature>
<proteinExistence type="inferred from homology"/>
<evidence type="ECO:0000256" key="3">
    <source>
        <dbReference type="ARBA" id="ARBA00022692"/>
    </source>
</evidence>